<proteinExistence type="predicted"/>
<dbReference type="Pfam" id="PF00440">
    <property type="entry name" value="TetR_N"/>
    <property type="match status" value="1"/>
</dbReference>
<feature type="domain" description="HTH tetR-type" evidence="6">
    <location>
        <begin position="10"/>
        <end position="70"/>
    </location>
</feature>
<dbReference type="PRINTS" id="PR00455">
    <property type="entry name" value="HTHTETR"/>
</dbReference>
<evidence type="ECO:0000256" key="1">
    <source>
        <dbReference type="ARBA" id="ARBA00023015"/>
    </source>
</evidence>
<keyword evidence="2 4" id="KW-0238">DNA-binding</keyword>
<dbReference type="Proteomes" id="UP000010808">
    <property type="component" value="Chromosome"/>
</dbReference>
<dbReference type="PROSITE" id="PS50977">
    <property type="entry name" value="HTH_TETR_2"/>
    <property type="match status" value="1"/>
</dbReference>
<dbReference type="RefSeq" id="WP_015336698.1">
    <property type="nucleotide sequence ID" value="NC_020055.1"/>
</dbReference>
<evidence type="ECO:0000259" key="6">
    <source>
        <dbReference type="PROSITE" id="PS50977"/>
    </source>
</evidence>
<keyword evidence="5" id="KW-0175">Coiled coil</keyword>
<dbReference type="eggNOG" id="COG1309">
    <property type="taxonomic scope" value="Bacteria"/>
</dbReference>
<gene>
    <name evidence="7" type="ORF">DESAM_21824</name>
</gene>
<name>L0RCZ3_9BACT</name>
<keyword evidence="1" id="KW-0805">Transcription regulation</keyword>
<evidence type="ECO:0000313" key="7">
    <source>
        <dbReference type="EMBL" id="CCO24097.1"/>
    </source>
</evidence>
<dbReference type="HOGENOM" id="CLU_069356_15_11_7"/>
<evidence type="ECO:0000256" key="3">
    <source>
        <dbReference type="ARBA" id="ARBA00023163"/>
    </source>
</evidence>
<dbReference type="InterPro" id="IPR001647">
    <property type="entry name" value="HTH_TetR"/>
</dbReference>
<dbReference type="InterPro" id="IPR009057">
    <property type="entry name" value="Homeodomain-like_sf"/>
</dbReference>
<evidence type="ECO:0000256" key="4">
    <source>
        <dbReference type="PROSITE-ProRule" id="PRU00335"/>
    </source>
</evidence>
<evidence type="ECO:0000256" key="2">
    <source>
        <dbReference type="ARBA" id="ARBA00023125"/>
    </source>
</evidence>
<dbReference type="KEGG" id="dhy:DESAM_21824"/>
<dbReference type="STRING" id="1121451.DESAM_21824"/>
<sequence>MARKQQEKSRQTKQELMEAANELFGRKGFMETTVAEITKHAGYSKGSFYRHWVSKDKLFLEIVENKLTQYRNSRDESLNKAQSLEEVMHIIWDFLENIVRDHNWAKVFLEFTVYASRIPELREDLSLSQYRLSESVFADLVKNFIETDYPPEKLGAFNTVLFEGFMVQNALETGIVNLKDVREAAVTLALNYGLEKTK</sequence>
<dbReference type="Gene3D" id="1.10.357.10">
    <property type="entry name" value="Tetracycline Repressor, domain 2"/>
    <property type="match status" value="1"/>
</dbReference>
<organism evidence="7 8">
    <name type="scientific">Maridesulfovibrio hydrothermalis AM13 = DSM 14728</name>
    <dbReference type="NCBI Taxonomy" id="1121451"/>
    <lineage>
        <taxon>Bacteria</taxon>
        <taxon>Pseudomonadati</taxon>
        <taxon>Thermodesulfobacteriota</taxon>
        <taxon>Desulfovibrionia</taxon>
        <taxon>Desulfovibrionales</taxon>
        <taxon>Desulfovibrionaceae</taxon>
        <taxon>Maridesulfovibrio</taxon>
    </lineage>
</organism>
<protein>
    <submittedName>
        <fullName evidence="7">Transcriptional regulator, TetR family</fullName>
    </submittedName>
</protein>
<dbReference type="GO" id="GO:0003677">
    <property type="term" value="F:DNA binding"/>
    <property type="evidence" value="ECO:0007669"/>
    <property type="project" value="UniProtKB-UniRule"/>
</dbReference>
<evidence type="ECO:0000313" key="8">
    <source>
        <dbReference type="Proteomes" id="UP000010808"/>
    </source>
</evidence>
<keyword evidence="8" id="KW-1185">Reference proteome</keyword>
<evidence type="ECO:0000256" key="5">
    <source>
        <dbReference type="SAM" id="Coils"/>
    </source>
</evidence>
<dbReference type="PANTHER" id="PTHR47506:SF6">
    <property type="entry name" value="HTH-TYPE TRANSCRIPTIONAL REPRESSOR NEMR"/>
    <property type="match status" value="1"/>
</dbReference>
<dbReference type="OrthoDB" id="5816932at2"/>
<accession>L0RCZ3</accession>
<dbReference type="SUPFAM" id="SSF46689">
    <property type="entry name" value="Homeodomain-like"/>
    <property type="match status" value="1"/>
</dbReference>
<dbReference type="AlphaFoldDB" id="L0RCZ3"/>
<dbReference type="PANTHER" id="PTHR47506">
    <property type="entry name" value="TRANSCRIPTIONAL REGULATORY PROTEIN"/>
    <property type="match status" value="1"/>
</dbReference>
<keyword evidence="3" id="KW-0804">Transcription</keyword>
<reference evidence="7 8" key="1">
    <citation type="submission" date="2012-10" db="EMBL/GenBank/DDBJ databases">
        <authorList>
            <person name="Genoscope - CEA"/>
        </authorList>
    </citation>
    <scope>NUCLEOTIDE SEQUENCE [LARGE SCALE GENOMIC DNA]</scope>
    <source>
        <strain evidence="8">AM13 / DSM 14728</strain>
    </source>
</reference>
<dbReference type="EMBL" id="FO203522">
    <property type="protein sequence ID" value="CCO24097.1"/>
    <property type="molecule type" value="Genomic_DNA"/>
</dbReference>
<feature type="DNA-binding region" description="H-T-H motif" evidence="4">
    <location>
        <begin position="33"/>
        <end position="52"/>
    </location>
</feature>
<feature type="coiled-coil region" evidence="5">
    <location>
        <begin position="60"/>
        <end position="87"/>
    </location>
</feature>
<dbReference type="PATRIC" id="fig|1121451.3.peg.2056"/>